<dbReference type="GO" id="GO:0000160">
    <property type="term" value="P:phosphorelay signal transduction system"/>
    <property type="evidence" value="ECO:0007669"/>
    <property type="project" value="TreeGrafter"/>
</dbReference>
<dbReference type="EMBL" id="LJGU01000123">
    <property type="protein sequence ID" value="OEV03150.1"/>
    <property type="molecule type" value="Genomic_DNA"/>
</dbReference>
<accession>A0A1E7KGS7</accession>
<dbReference type="Gene3D" id="3.30.565.10">
    <property type="entry name" value="Histidine kinase-like ATPase, C-terminal domain"/>
    <property type="match status" value="1"/>
</dbReference>
<dbReference type="Proteomes" id="UP000176101">
    <property type="component" value="Unassembled WGS sequence"/>
</dbReference>
<dbReference type="STRING" id="1075402.AN216_13185"/>
<dbReference type="Pfam" id="PF02518">
    <property type="entry name" value="HATPase_c"/>
    <property type="match status" value="1"/>
</dbReference>
<dbReference type="EC" id="2.7.13.3" evidence="2"/>
<feature type="compositionally biased region" description="Polar residues" evidence="6">
    <location>
        <begin position="498"/>
        <end position="517"/>
    </location>
</feature>
<dbReference type="GO" id="GO:0005886">
    <property type="term" value="C:plasma membrane"/>
    <property type="evidence" value="ECO:0007669"/>
    <property type="project" value="TreeGrafter"/>
</dbReference>
<feature type="domain" description="Histidine kinase/HSP90-like ATPase" evidence="7">
    <location>
        <begin position="222"/>
        <end position="336"/>
    </location>
</feature>
<evidence type="ECO:0000256" key="1">
    <source>
        <dbReference type="ARBA" id="ARBA00000085"/>
    </source>
</evidence>
<dbReference type="OrthoDB" id="3357461at2"/>
<evidence type="ECO:0000259" key="7">
    <source>
        <dbReference type="SMART" id="SM00387"/>
    </source>
</evidence>
<evidence type="ECO:0000313" key="9">
    <source>
        <dbReference type="Proteomes" id="UP000176101"/>
    </source>
</evidence>
<organism evidence="8 9">
    <name type="scientific">Streptomyces oceani</name>
    <dbReference type="NCBI Taxonomy" id="1075402"/>
    <lineage>
        <taxon>Bacteria</taxon>
        <taxon>Bacillati</taxon>
        <taxon>Actinomycetota</taxon>
        <taxon>Actinomycetes</taxon>
        <taxon>Kitasatosporales</taxon>
        <taxon>Streptomycetaceae</taxon>
        <taxon>Streptomyces</taxon>
    </lineage>
</organism>
<comment type="caution">
    <text evidence="8">The sequence shown here is derived from an EMBL/GenBank/DDBJ whole genome shotgun (WGS) entry which is preliminary data.</text>
</comment>
<evidence type="ECO:0000256" key="6">
    <source>
        <dbReference type="SAM" id="MobiDB-lite"/>
    </source>
</evidence>
<keyword evidence="5" id="KW-0418">Kinase</keyword>
<dbReference type="SUPFAM" id="SSF55874">
    <property type="entry name" value="ATPase domain of HSP90 chaperone/DNA topoisomerase II/histidine kinase"/>
    <property type="match status" value="1"/>
</dbReference>
<evidence type="ECO:0000256" key="2">
    <source>
        <dbReference type="ARBA" id="ARBA00012438"/>
    </source>
</evidence>
<evidence type="ECO:0000256" key="5">
    <source>
        <dbReference type="ARBA" id="ARBA00022777"/>
    </source>
</evidence>
<dbReference type="InterPro" id="IPR050428">
    <property type="entry name" value="TCS_sensor_his_kinase"/>
</dbReference>
<keyword evidence="3" id="KW-0597">Phosphoprotein</keyword>
<sequence length="525" mass="55413">MATSEVVSVSLAVALLATAVLAAVLLFYARGVARHARQERDAAAQENLRLSAHQRMLEEETGHLVSVRLPALLGDTPSDEVPGVGHSSLAATVFAEQHRAVLEQASVAVQAERGRAESARAAFLVMADRIQVMALAQQQDLDELEQRAEDPHLMAGLMRSDHAAAQLARQAQTMTVLCGAWPGRQWPSAVSLLDVVRGAQSRVLEYQRVQVQDARELAVEAPVVEALIHAVAELLDNAVRYSPPTVAVLVAIRPVHSGAVIEIDDGGVGMTEQGLAEAEVRLRGDREAEASGLGGSPKLGFAAVGRLSRRFGFSVRLNSPSAYGGVRAVLLVPSALLADAPQAPITPAPPRMPAAPPGPGPAPRHEAVREAPYASEAHQRPAQQQPTHQHAHQQPAQQQHAHQQPAQQQLAHQQPAHEEPLPQRPASGEPAPPGTRVSAAPVEVSAEGLPQRRSRRQAGADQTAGAPGTGPNPTWAPADAPPANRSTRSPDEAAALMSSLQTGTRQGRDQAASQGPQAATEGEQR</sequence>
<proteinExistence type="predicted"/>
<dbReference type="SMART" id="SM00387">
    <property type="entry name" value="HATPase_c"/>
    <property type="match status" value="1"/>
</dbReference>
<dbReference type="PATRIC" id="fig|1075402.3.peg.2856"/>
<feature type="compositionally biased region" description="Low complexity" evidence="6">
    <location>
        <begin position="380"/>
        <end position="414"/>
    </location>
</feature>
<dbReference type="InterPro" id="IPR036890">
    <property type="entry name" value="HATPase_C_sf"/>
</dbReference>
<comment type="catalytic activity">
    <reaction evidence="1">
        <text>ATP + protein L-histidine = ADP + protein N-phospho-L-histidine.</text>
        <dbReference type="EC" id="2.7.13.3"/>
    </reaction>
</comment>
<dbReference type="RefSeq" id="WP_070196849.1">
    <property type="nucleotide sequence ID" value="NZ_LJGU01000123.1"/>
</dbReference>
<dbReference type="InterPro" id="IPR003594">
    <property type="entry name" value="HATPase_dom"/>
</dbReference>
<feature type="compositionally biased region" description="Pro residues" evidence="6">
    <location>
        <begin position="344"/>
        <end position="362"/>
    </location>
</feature>
<keyword evidence="9" id="KW-1185">Reference proteome</keyword>
<dbReference type="PANTHER" id="PTHR45436">
    <property type="entry name" value="SENSOR HISTIDINE KINASE YKOH"/>
    <property type="match status" value="1"/>
</dbReference>
<protein>
    <recommendedName>
        <fullName evidence="2">histidine kinase</fullName>
        <ecNumber evidence="2">2.7.13.3</ecNumber>
    </recommendedName>
</protein>
<dbReference type="GO" id="GO:0004673">
    <property type="term" value="F:protein histidine kinase activity"/>
    <property type="evidence" value="ECO:0007669"/>
    <property type="project" value="UniProtKB-EC"/>
</dbReference>
<feature type="region of interest" description="Disordered" evidence="6">
    <location>
        <begin position="342"/>
        <end position="525"/>
    </location>
</feature>
<evidence type="ECO:0000313" key="8">
    <source>
        <dbReference type="EMBL" id="OEV03150.1"/>
    </source>
</evidence>
<evidence type="ECO:0000256" key="3">
    <source>
        <dbReference type="ARBA" id="ARBA00022553"/>
    </source>
</evidence>
<gene>
    <name evidence="8" type="ORF">AN216_13185</name>
</gene>
<dbReference type="AlphaFoldDB" id="A0A1E7KGS7"/>
<reference evidence="8 9" key="1">
    <citation type="journal article" date="2016" name="Front. Microbiol.">
        <title>Comparative Genomics Analysis of Streptomyces Species Reveals Their Adaptation to the Marine Environment and Their Diversity at the Genomic Level.</title>
        <authorList>
            <person name="Tian X."/>
            <person name="Zhang Z."/>
            <person name="Yang T."/>
            <person name="Chen M."/>
            <person name="Li J."/>
            <person name="Chen F."/>
            <person name="Yang J."/>
            <person name="Li W."/>
            <person name="Zhang B."/>
            <person name="Zhang Z."/>
            <person name="Wu J."/>
            <person name="Zhang C."/>
            <person name="Long L."/>
            <person name="Xiao J."/>
        </authorList>
    </citation>
    <scope>NUCLEOTIDE SEQUENCE [LARGE SCALE GENOMIC DNA]</scope>
    <source>
        <strain evidence="8 9">SCSIO 02100</strain>
    </source>
</reference>
<dbReference type="PANTHER" id="PTHR45436:SF5">
    <property type="entry name" value="SENSOR HISTIDINE KINASE TRCS"/>
    <property type="match status" value="1"/>
</dbReference>
<name>A0A1E7KGS7_9ACTN</name>
<evidence type="ECO:0000256" key="4">
    <source>
        <dbReference type="ARBA" id="ARBA00022679"/>
    </source>
</evidence>
<keyword evidence="4" id="KW-0808">Transferase</keyword>